<dbReference type="PANTHER" id="PTHR40388">
    <property type="entry name" value="BRYOPORIN"/>
    <property type="match status" value="1"/>
</dbReference>
<evidence type="ECO:0000256" key="3">
    <source>
        <dbReference type="ARBA" id="ARBA00022537"/>
    </source>
</evidence>
<dbReference type="InterPro" id="IPR009104">
    <property type="entry name" value="Anemon_actinoporin-like"/>
</dbReference>
<dbReference type="GO" id="GO:0044218">
    <property type="term" value="C:other organism cell membrane"/>
    <property type="evidence" value="ECO:0007669"/>
    <property type="project" value="UniProtKB-KW"/>
</dbReference>
<reference evidence="7" key="2">
    <citation type="journal article" date="2014" name="Nat. Commun.">
        <title>The cavefish genome reveals candidate genes for eye loss.</title>
        <authorList>
            <person name="McGaugh S.E."/>
            <person name="Gross J.B."/>
            <person name="Aken B."/>
            <person name="Blin M."/>
            <person name="Borowsky R."/>
            <person name="Chalopin D."/>
            <person name="Hinaux H."/>
            <person name="Jeffery W.R."/>
            <person name="Keene A."/>
            <person name="Ma L."/>
            <person name="Minx P."/>
            <person name="Murphy D."/>
            <person name="O'Quin K.E."/>
            <person name="Retaux S."/>
            <person name="Rohner N."/>
            <person name="Searle S.M."/>
            <person name="Stahl B.A."/>
            <person name="Tabin C."/>
            <person name="Volff J.N."/>
            <person name="Yoshizawa M."/>
            <person name="Warren W.C."/>
        </authorList>
    </citation>
    <scope>NUCLEOTIDE SEQUENCE [LARGE SCALE GENOMIC DNA]</scope>
    <source>
        <strain evidence="7">female</strain>
    </source>
</reference>
<dbReference type="GeneTree" id="ENSGT00940000164286"/>
<name>A0A3B1IQE4_ASTMX</name>
<evidence type="ECO:0000256" key="1">
    <source>
        <dbReference type="ARBA" id="ARBA00004175"/>
    </source>
</evidence>
<dbReference type="PANTHER" id="PTHR40388:SF1">
    <property type="entry name" value="BRYOPORIN"/>
    <property type="match status" value="1"/>
</dbReference>
<dbReference type="InParanoid" id="A0A3B1IQE4"/>
<keyword evidence="7" id="KW-1185">Reference proteome</keyword>
<accession>A0A3B1IQE4</accession>
<dbReference type="Gene3D" id="2.60.270.20">
    <property type="entry name" value="Cytolysin/lectin"/>
    <property type="match status" value="1"/>
</dbReference>
<dbReference type="GO" id="GO:0046930">
    <property type="term" value="C:pore complex"/>
    <property type="evidence" value="ECO:0007669"/>
    <property type="project" value="InterPro"/>
</dbReference>
<evidence type="ECO:0000313" key="7">
    <source>
        <dbReference type="Proteomes" id="UP000018467"/>
    </source>
</evidence>
<sequence>MAVAPALFAGASLFGTSAEQISRAIKTGRNVTIQITNYSDKYTLDNPRTYTYSGYCHSPPQPTIKKNTQEVCSFTKTAYTACGSVGVLTYQILNDDKRCIGELAIMFSVPFNYNHYENLFAMGIFDPNHPCDRDLYKMMYYKEGGNFKREKGTGCSMTYTKEKILLKGTMSPQGQSVMKVELWDE</sequence>
<dbReference type="InterPro" id="IPR015926">
    <property type="entry name" value="Cytolysin/lectin"/>
</dbReference>
<reference evidence="6" key="3">
    <citation type="submission" date="2025-08" db="UniProtKB">
        <authorList>
            <consortium name="Ensembl"/>
        </authorList>
    </citation>
    <scope>IDENTIFICATION</scope>
</reference>
<evidence type="ECO:0000256" key="2">
    <source>
        <dbReference type="ARBA" id="ARBA00004532"/>
    </source>
</evidence>
<dbReference type="GO" id="GO:0006812">
    <property type="term" value="P:monoatomic cation transport"/>
    <property type="evidence" value="ECO:0007669"/>
    <property type="project" value="InterPro"/>
</dbReference>
<evidence type="ECO:0000256" key="5">
    <source>
        <dbReference type="ARBA" id="ARBA00023331"/>
    </source>
</evidence>
<keyword evidence="4" id="KW-0472">Membrane</keyword>
<dbReference type="GO" id="GO:0015267">
    <property type="term" value="F:channel activity"/>
    <property type="evidence" value="ECO:0007669"/>
    <property type="project" value="InterPro"/>
</dbReference>
<dbReference type="GO" id="GO:0046931">
    <property type="term" value="P:pore complex assembly"/>
    <property type="evidence" value="ECO:0007669"/>
    <property type="project" value="InterPro"/>
</dbReference>
<proteinExistence type="predicted"/>
<organism evidence="6 7">
    <name type="scientific">Astyanax mexicanus</name>
    <name type="common">Blind cave fish</name>
    <name type="synonym">Astyanax fasciatus mexicanus</name>
    <dbReference type="NCBI Taxonomy" id="7994"/>
    <lineage>
        <taxon>Eukaryota</taxon>
        <taxon>Metazoa</taxon>
        <taxon>Chordata</taxon>
        <taxon>Craniata</taxon>
        <taxon>Vertebrata</taxon>
        <taxon>Euteleostomi</taxon>
        <taxon>Actinopterygii</taxon>
        <taxon>Neopterygii</taxon>
        <taxon>Teleostei</taxon>
        <taxon>Ostariophysi</taxon>
        <taxon>Characiformes</taxon>
        <taxon>Characoidei</taxon>
        <taxon>Acestrorhamphidae</taxon>
        <taxon>Acestrorhamphinae</taxon>
        <taxon>Astyanax</taxon>
    </lineage>
</organism>
<dbReference type="GO" id="GO:0042151">
    <property type="term" value="C:nematocyst"/>
    <property type="evidence" value="ECO:0007669"/>
    <property type="project" value="UniProtKB-SubCell"/>
</dbReference>
<dbReference type="GO" id="GO:0051715">
    <property type="term" value="P:cytolysis in another organism"/>
    <property type="evidence" value="ECO:0007669"/>
    <property type="project" value="InterPro"/>
</dbReference>
<dbReference type="Proteomes" id="UP000018467">
    <property type="component" value="Unassembled WGS sequence"/>
</dbReference>
<dbReference type="Ensembl" id="ENSAMXT00000037976.1">
    <property type="protein sequence ID" value="ENSAMXP00000031690.1"/>
    <property type="gene ID" value="ENSAMXG00000030330.1"/>
</dbReference>
<comment type="subcellular location">
    <subcellularLocation>
        <location evidence="2">Nematocyst</location>
    </subcellularLocation>
    <subcellularLocation>
        <location evidence="1">Target cell membrane</location>
    </subcellularLocation>
</comment>
<keyword evidence="4" id="KW-1053">Target membrane</keyword>
<protein>
    <submittedName>
        <fullName evidence="6">Bryoporin-like</fullName>
    </submittedName>
</protein>
<dbReference type="Bgee" id="ENSAMXG00000030330">
    <property type="expression patterns" value="Expressed in intestine and 8 other cell types or tissues"/>
</dbReference>
<keyword evidence="3" id="KW-1052">Target cell membrane</keyword>
<evidence type="ECO:0000313" key="6">
    <source>
        <dbReference type="Ensembl" id="ENSAMXP00000031690.1"/>
    </source>
</evidence>
<reference evidence="6" key="4">
    <citation type="submission" date="2025-09" db="UniProtKB">
        <authorList>
            <consortium name="Ensembl"/>
        </authorList>
    </citation>
    <scope>IDENTIFICATION</scope>
</reference>
<dbReference type="InterPro" id="IPR050677">
    <property type="entry name" value="Actinoporin_PFT"/>
</dbReference>
<evidence type="ECO:0000256" key="4">
    <source>
        <dbReference type="ARBA" id="ARBA00023298"/>
    </source>
</evidence>
<reference evidence="7" key="1">
    <citation type="submission" date="2013-03" db="EMBL/GenBank/DDBJ databases">
        <authorList>
            <person name="Jeffery W."/>
            <person name="Warren W."/>
            <person name="Wilson R.K."/>
        </authorList>
    </citation>
    <scope>NUCLEOTIDE SEQUENCE</scope>
    <source>
        <strain evidence="7">female</strain>
    </source>
</reference>
<dbReference type="AlphaFoldDB" id="A0A3B1IQE4"/>
<dbReference type="Pfam" id="PF06369">
    <property type="entry name" value="Anemone_cytotox"/>
    <property type="match status" value="1"/>
</dbReference>
<dbReference type="SUPFAM" id="SSF63724">
    <property type="entry name" value="Cytolysin/lectin"/>
    <property type="match status" value="1"/>
</dbReference>
<keyword evidence="5" id="KW-0166">Nematocyst</keyword>